<feature type="non-terminal residue" evidence="2">
    <location>
        <position position="153"/>
    </location>
</feature>
<dbReference type="EMBL" id="GDJX01027176">
    <property type="protein sequence ID" value="JAT40760.1"/>
    <property type="molecule type" value="Transcribed_RNA"/>
</dbReference>
<protein>
    <submittedName>
        <fullName evidence="2">DNA mismatch repair protein MutS</fullName>
    </submittedName>
</protein>
<evidence type="ECO:0000256" key="1">
    <source>
        <dbReference type="SAM" id="MobiDB-lite"/>
    </source>
</evidence>
<proteinExistence type="predicted"/>
<gene>
    <name evidence="2" type="primary">mutS_30</name>
    <name evidence="2" type="ORF">g.161504</name>
</gene>
<sequence length="153" mass="17900">SSNNNNNINYYDNPDHVEVEKEEEVLRESKLLLGIPQNPHYRPLQHLSKGVRQHLIASYDKCLVEVGRRIQKVTAEGLERYKEDLRGTLQELDKMGYNVGPLVRRLDSLEETVGRVAREASAAREKLREARRKVGVREEEQRELREEIRRVQT</sequence>
<feature type="compositionally biased region" description="Basic and acidic residues" evidence="1">
    <location>
        <begin position="135"/>
        <end position="153"/>
    </location>
</feature>
<name>A0A1D1XEC4_9ARAE</name>
<organism evidence="2">
    <name type="scientific">Anthurium amnicola</name>
    <dbReference type="NCBI Taxonomy" id="1678845"/>
    <lineage>
        <taxon>Eukaryota</taxon>
        <taxon>Viridiplantae</taxon>
        <taxon>Streptophyta</taxon>
        <taxon>Embryophyta</taxon>
        <taxon>Tracheophyta</taxon>
        <taxon>Spermatophyta</taxon>
        <taxon>Magnoliopsida</taxon>
        <taxon>Liliopsida</taxon>
        <taxon>Araceae</taxon>
        <taxon>Pothoideae</taxon>
        <taxon>Potheae</taxon>
        <taxon>Anthurium</taxon>
    </lineage>
</organism>
<feature type="non-terminal residue" evidence="2">
    <location>
        <position position="1"/>
    </location>
</feature>
<reference evidence="2" key="1">
    <citation type="submission" date="2015-07" db="EMBL/GenBank/DDBJ databases">
        <title>Transcriptome Assembly of Anthurium amnicola.</title>
        <authorList>
            <person name="Suzuki J."/>
        </authorList>
    </citation>
    <scope>NUCLEOTIDE SEQUENCE</scope>
</reference>
<feature type="region of interest" description="Disordered" evidence="1">
    <location>
        <begin position="128"/>
        <end position="153"/>
    </location>
</feature>
<dbReference type="AlphaFoldDB" id="A0A1D1XEC4"/>
<evidence type="ECO:0000313" key="2">
    <source>
        <dbReference type="EMBL" id="JAT40760.1"/>
    </source>
</evidence>
<accession>A0A1D1XEC4</accession>